<protein>
    <recommendedName>
        <fullName evidence="14">ATP synthase complex subunit 8</fullName>
    </recommendedName>
</protein>
<keyword evidence="7 15" id="KW-1133">Transmembrane helix</keyword>
<sequence>MPQLDPTPWLAIMAFTWSVFLVALPPKIMAHLFPNEATPQDTETSKTQTWNWPWL</sequence>
<evidence type="ECO:0000256" key="3">
    <source>
        <dbReference type="ARBA" id="ARBA00022448"/>
    </source>
</evidence>
<evidence type="ECO:0000256" key="10">
    <source>
        <dbReference type="ARBA" id="ARBA00023136"/>
    </source>
</evidence>
<dbReference type="AlphaFoldDB" id="C9D7F1"/>
<evidence type="ECO:0000256" key="15">
    <source>
        <dbReference type="SAM" id="Phobius"/>
    </source>
</evidence>
<evidence type="ECO:0000256" key="5">
    <source>
        <dbReference type="ARBA" id="ARBA00022692"/>
    </source>
</evidence>
<dbReference type="InterPro" id="IPR050635">
    <property type="entry name" value="ATPase_protein_8"/>
</dbReference>
<keyword evidence="9 14" id="KW-0496">Mitochondrion</keyword>
<proteinExistence type="inferred from homology"/>
<accession>C9D7F1</accession>
<dbReference type="GO" id="GO:0015986">
    <property type="term" value="P:proton motive force-driven ATP synthesis"/>
    <property type="evidence" value="ECO:0007669"/>
    <property type="project" value="InterPro"/>
</dbReference>
<keyword evidence="3 14" id="KW-0813">Transport</keyword>
<geneLocation type="mitochondrion" evidence="16"/>
<keyword evidence="5 14" id="KW-0812">Transmembrane</keyword>
<gene>
    <name evidence="16" type="primary">ATPase8</name>
</gene>
<evidence type="ECO:0000256" key="1">
    <source>
        <dbReference type="ARBA" id="ARBA00004304"/>
    </source>
</evidence>
<keyword evidence="11" id="KW-0066">ATP synthesis</keyword>
<feature type="transmembrane region" description="Helical" evidence="15">
    <location>
        <begin position="6"/>
        <end position="24"/>
    </location>
</feature>
<name>C9D7F1_9TELE</name>
<comment type="subunit">
    <text evidence="13">Component of the ATP synthase complex composed at least of ATP5F1A/subunit alpha, ATP5F1B/subunit beta, ATP5MC1/subunit c (homooctomer), MT-ATP6/subunit a, MT-ATP8/subunit 8, ATP5ME/subunit e, ATP5MF/subunit f, ATP5MG/subunit g, ATP5MK/subunit k, ATP5MJ/subunit j, ATP5F1C/subunit gamma, ATP5F1D/subunit delta, ATP5F1E/subunit epsilon, ATP5PF/subunit F6, ATP5PB/subunit b, ATP5PD/subunit d, ATP5PO/subunit OSCP. ATP synthase complex consists of a soluble F(1) head domain (subunits alpha(3) and beta(3)) - the catalytic core - and a membrane F(0) domain - the membrane proton channel (subunits c, a, 8, e, f, g, k and j). These two domains are linked by a central stalk (subunits gamma, delta, and epsilon) rotating inside the F1 region and a stationary peripheral stalk (subunits F6, b, d, and OSCP).</text>
</comment>
<dbReference type="InterPro" id="IPR001421">
    <property type="entry name" value="ATP8_metazoa"/>
</dbReference>
<comment type="similarity">
    <text evidence="2 14">Belongs to the ATPase protein 8 family.</text>
</comment>
<evidence type="ECO:0000256" key="11">
    <source>
        <dbReference type="ARBA" id="ARBA00023310"/>
    </source>
</evidence>
<keyword evidence="4 14" id="KW-0138">CF(0)</keyword>
<dbReference type="PANTHER" id="PTHR39937:SF1">
    <property type="entry name" value="ATP SYNTHASE PROTEIN 8"/>
    <property type="match status" value="1"/>
</dbReference>
<dbReference type="PANTHER" id="PTHR39937">
    <property type="entry name" value="ATP SYNTHASE PROTEIN 8"/>
    <property type="match status" value="1"/>
</dbReference>
<evidence type="ECO:0000256" key="8">
    <source>
        <dbReference type="ARBA" id="ARBA00023065"/>
    </source>
</evidence>
<evidence type="ECO:0000256" key="13">
    <source>
        <dbReference type="ARBA" id="ARBA00064647"/>
    </source>
</evidence>
<reference evidence="16" key="1">
    <citation type="journal article" date="2009" name="Mol. Phylogenet. Evol.">
        <title>A mitochondrial DNA based phylogeny of weakfish species of the Cynoscion group (Pisces: Sciaenidae).</title>
        <authorList>
            <person name="Vergara-Chen C."/>
            <person name="Aguirre W.E."/>
            <person name="Gonzalez-Wanguemert M."/>
            <person name="Bermingham E."/>
        </authorList>
    </citation>
    <scope>NUCLEOTIDE SEQUENCE</scope>
</reference>
<evidence type="ECO:0000256" key="4">
    <source>
        <dbReference type="ARBA" id="ARBA00022547"/>
    </source>
</evidence>
<dbReference type="GO" id="GO:0031966">
    <property type="term" value="C:mitochondrial membrane"/>
    <property type="evidence" value="ECO:0007669"/>
    <property type="project" value="UniProtKB-SubCell"/>
</dbReference>
<comment type="subcellular location">
    <subcellularLocation>
        <location evidence="1 14">Mitochondrion membrane</location>
        <topology evidence="1 14">Single-pass membrane protein</topology>
    </subcellularLocation>
</comment>
<dbReference type="GO" id="GO:0045259">
    <property type="term" value="C:proton-transporting ATP synthase complex"/>
    <property type="evidence" value="ECO:0007669"/>
    <property type="project" value="UniProtKB-KW"/>
</dbReference>
<comment type="function">
    <text evidence="12">Subunit 8, of the mitochondrial membrane ATP synthase complex (F(1)F(0) ATP synthase or Complex V) that produces ATP from ADP in the presence of a proton gradient across the membrane which is generated by electron transport complexes of the respiratory chain. ATP synthase complex consist of a soluble F(1) head domain - the catalytic core - and a membrane F(1) domain - the membrane proton channel. These two domains are linked by a central stalk rotating inside the F(1) region and a stationary peripheral stalk. During catalysis, ATP synthesis in the catalytic domain of F(1) is coupled via a rotary mechanism of the central stalk subunits to proton translocation. In vivo, can only synthesize ATP although its ATP hydrolase activity can be activated artificially in vitro. Part of the complex F(0) domain.</text>
</comment>
<evidence type="ECO:0000256" key="12">
    <source>
        <dbReference type="ARBA" id="ARBA00053067"/>
    </source>
</evidence>
<dbReference type="EMBL" id="GQ219984">
    <property type="protein sequence ID" value="ACV95826.1"/>
    <property type="molecule type" value="Genomic_DNA"/>
</dbReference>
<evidence type="ECO:0000256" key="2">
    <source>
        <dbReference type="ARBA" id="ARBA00008892"/>
    </source>
</evidence>
<evidence type="ECO:0000313" key="16">
    <source>
        <dbReference type="EMBL" id="ACV95826.1"/>
    </source>
</evidence>
<evidence type="ECO:0000256" key="9">
    <source>
        <dbReference type="ARBA" id="ARBA00023128"/>
    </source>
</evidence>
<keyword evidence="10 15" id="KW-0472">Membrane</keyword>
<evidence type="ECO:0000256" key="7">
    <source>
        <dbReference type="ARBA" id="ARBA00022989"/>
    </source>
</evidence>
<keyword evidence="8 14" id="KW-0406">Ion transport</keyword>
<keyword evidence="6 14" id="KW-0375">Hydrogen ion transport</keyword>
<evidence type="ECO:0000256" key="6">
    <source>
        <dbReference type="ARBA" id="ARBA00022781"/>
    </source>
</evidence>
<dbReference type="Pfam" id="PF00895">
    <property type="entry name" value="ATP-synt_8"/>
    <property type="match status" value="1"/>
</dbReference>
<evidence type="ECO:0000256" key="14">
    <source>
        <dbReference type="RuleBase" id="RU003661"/>
    </source>
</evidence>
<organism evidence="16">
    <name type="scientific">Macrodon mordax</name>
    <name type="common">dogteeth weakfish</name>
    <dbReference type="NCBI Taxonomy" id="666532"/>
    <lineage>
        <taxon>Eukaryota</taxon>
        <taxon>Metazoa</taxon>
        <taxon>Chordata</taxon>
        <taxon>Craniata</taxon>
        <taxon>Vertebrata</taxon>
        <taxon>Euteleostomi</taxon>
        <taxon>Actinopterygii</taxon>
        <taxon>Neopterygii</taxon>
        <taxon>Teleostei</taxon>
        <taxon>Neoteleostei</taxon>
        <taxon>Acanthomorphata</taxon>
        <taxon>Eupercaria</taxon>
        <taxon>Sciaenidae</taxon>
        <taxon>Macrodon</taxon>
    </lineage>
</organism>
<dbReference type="GO" id="GO:0015078">
    <property type="term" value="F:proton transmembrane transporter activity"/>
    <property type="evidence" value="ECO:0007669"/>
    <property type="project" value="InterPro"/>
</dbReference>